<accession>A0A432E0T9</accession>
<evidence type="ECO:0000313" key="1">
    <source>
        <dbReference type="EMBL" id="RTZ50232.1"/>
    </source>
</evidence>
<name>A0A432E0T9_9FLAO</name>
<comment type="caution">
    <text evidence="1">The sequence shown here is derived from an EMBL/GenBank/DDBJ whole genome shotgun (WGS) entry which is preliminary data.</text>
</comment>
<gene>
    <name evidence="1" type="ORF">EJ377_10060</name>
</gene>
<dbReference type="EMBL" id="RYFC01000001">
    <property type="protein sequence ID" value="RTZ50232.1"/>
    <property type="molecule type" value="Genomic_DNA"/>
</dbReference>
<evidence type="ECO:0000313" key="2">
    <source>
        <dbReference type="Proteomes" id="UP000276953"/>
    </source>
</evidence>
<dbReference type="Proteomes" id="UP000276953">
    <property type="component" value="Unassembled WGS sequence"/>
</dbReference>
<organism evidence="1 2">
    <name type="scientific">Chryseobacterium arthrosphaerae</name>
    <dbReference type="NCBI Taxonomy" id="651561"/>
    <lineage>
        <taxon>Bacteria</taxon>
        <taxon>Pseudomonadati</taxon>
        <taxon>Bacteroidota</taxon>
        <taxon>Flavobacteriia</taxon>
        <taxon>Flavobacteriales</taxon>
        <taxon>Weeksellaceae</taxon>
        <taxon>Chryseobacterium group</taxon>
        <taxon>Chryseobacterium</taxon>
    </lineage>
</organism>
<sequence>MKKEYYLNKKQQSNGDYEVHESSCRFLSSSENRIYLGSFYTCQEAVNEAKRLFPAQSSNINGCYYCSNACHTS</sequence>
<reference evidence="1 2" key="1">
    <citation type="submission" date="2018-12" db="EMBL/GenBank/DDBJ databases">
        <title>Draft Genome Sequence of Chryseobacterium arthrosphaerae strain ED882-96 Isolated from the Blood of a Patient with Liver Cirrhosis in Taiwan.</title>
        <authorList>
            <person name="Lin J.-N."/>
            <person name="Lai C.-H."/>
            <person name="Yang C.-H."/>
            <person name="Huang Y.-H."/>
        </authorList>
    </citation>
    <scope>NUCLEOTIDE SEQUENCE [LARGE SCALE GENOMIC DNA]</scope>
    <source>
        <strain evidence="1 2">ED882-96</strain>
    </source>
</reference>
<protein>
    <submittedName>
        <fullName evidence="1">Uncharacterized protein</fullName>
    </submittedName>
</protein>
<dbReference type="AlphaFoldDB" id="A0A432E0T9"/>
<proteinExistence type="predicted"/>